<name>A0A5M4B0E4_9BACT</name>
<protein>
    <submittedName>
        <fullName evidence="1">Uncharacterized protein</fullName>
    </submittedName>
</protein>
<keyword evidence="2" id="KW-1185">Reference proteome</keyword>
<sequence>MGINNRMYSTSDAEMLETADVIAASLNDDIADFTAFDSTLTADYVTTVQGAVGRVKEIKPDDVVIDEMSEWTQKVDAAMKKSSDAYSNLAYFVRKAFNGNVAVQNQFGLNDYKKARDSQARMVLFMETLGDQATAHHDELVAAGCGEDVITTVSEVATELRDSNIGQEKFKKERGVLTQERVKRLNEVYQLLVPLSEAAQIIYRDDPARLAKYTLTSTSSAPGGTDEPSDDL</sequence>
<dbReference type="RefSeq" id="WP_027585303.1">
    <property type="nucleotide sequence ID" value="NZ_BLAX01000001.1"/>
</dbReference>
<accession>A0A5M4B0E4</accession>
<dbReference type="Proteomes" id="UP000391834">
    <property type="component" value="Unassembled WGS sequence"/>
</dbReference>
<dbReference type="EMBL" id="BLAX01000001">
    <property type="protein sequence ID" value="GET33620.1"/>
    <property type="molecule type" value="Genomic_DNA"/>
</dbReference>
<dbReference type="OrthoDB" id="1119963at2"/>
<evidence type="ECO:0000313" key="1">
    <source>
        <dbReference type="EMBL" id="GET33620.1"/>
    </source>
</evidence>
<gene>
    <name evidence="1" type="ORF">PbJCM13498_24830</name>
</gene>
<evidence type="ECO:0000313" key="2">
    <source>
        <dbReference type="Proteomes" id="UP000391834"/>
    </source>
</evidence>
<organism evidence="1 2">
    <name type="scientific">Prolixibacter bellariivorans</name>
    <dbReference type="NCBI Taxonomy" id="314319"/>
    <lineage>
        <taxon>Bacteria</taxon>
        <taxon>Pseudomonadati</taxon>
        <taxon>Bacteroidota</taxon>
        <taxon>Bacteroidia</taxon>
        <taxon>Marinilabiliales</taxon>
        <taxon>Prolixibacteraceae</taxon>
        <taxon>Prolixibacter</taxon>
    </lineage>
</organism>
<dbReference type="AlphaFoldDB" id="A0A5M4B0E4"/>
<comment type="caution">
    <text evidence="1">The sequence shown here is derived from an EMBL/GenBank/DDBJ whole genome shotgun (WGS) entry which is preliminary data.</text>
</comment>
<proteinExistence type="predicted"/>
<reference evidence="1 2" key="1">
    <citation type="submission" date="2019-10" db="EMBL/GenBank/DDBJ databases">
        <title>Prolixibacter strains distinguished by the presence of nitrate reductase genes were adept at nitrate-dependent anaerobic corrosion of metallic iron and carbon steel.</title>
        <authorList>
            <person name="Iino T."/>
            <person name="Shono N."/>
            <person name="Ito K."/>
            <person name="Nakamura R."/>
            <person name="Sueoka K."/>
            <person name="Harayama S."/>
            <person name="Ohkuma M."/>
        </authorList>
    </citation>
    <scope>NUCLEOTIDE SEQUENCE [LARGE SCALE GENOMIC DNA]</scope>
    <source>
        <strain evidence="1 2">JCM 13498</strain>
    </source>
</reference>